<keyword evidence="2" id="KW-1185">Reference proteome</keyword>
<reference evidence="2" key="1">
    <citation type="journal article" date="2006" name="PLoS Biol.">
        <title>Macronuclear genome sequence of the ciliate Tetrahymena thermophila, a model eukaryote.</title>
        <authorList>
            <person name="Eisen J.A."/>
            <person name="Coyne R.S."/>
            <person name="Wu M."/>
            <person name="Wu D."/>
            <person name="Thiagarajan M."/>
            <person name="Wortman J.R."/>
            <person name="Badger J.H."/>
            <person name="Ren Q."/>
            <person name="Amedeo P."/>
            <person name="Jones K.M."/>
            <person name="Tallon L.J."/>
            <person name="Delcher A.L."/>
            <person name="Salzberg S.L."/>
            <person name="Silva J.C."/>
            <person name="Haas B.J."/>
            <person name="Majoros W.H."/>
            <person name="Farzad M."/>
            <person name="Carlton J.M."/>
            <person name="Smith R.K. Jr."/>
            <person name="Garg J."/>
            <person name="Pearlman R.E."/>
            <person name="Karrer K.M."/>
            <person name="Sun L."/>
            <person name="Manning G."/>
            <person name="Elde N.C."/>
            <person name="Turkewitz A.P."/>
            <person name="Asai D.J."/>
            <person name="Wilkes D.E."/>
            <person name="Wang Y."/>
            <person name="Cai H."/>
            <person name="Collins K."/>
            <person name="Stewart B.A."/>
            <person name="Lee S.R."/>
            <person name="Wilamowska K."/>
            <person name="Weinberg Z."/>
            <person name="Ruzzo W.L."/>
            <person name="Wloga D."/>
            <person name="Gaertig J."/>
            <person name="Frankel J."/>
            <person name="Tsao C.-C."/>
            <person name="Gorovsky M.A."/>
            <person name="Keeling P.J."/>
            <person name="Waller R.F."/>
            <person name="Patron N.J."/>
            <person name="Cherry J.M."/>
            <person name="Stover N.A."/>
            <person name="Krieger C.J."/>
            <person name="del Toro C."/>
            <person name="Ryder H.F."/>
            <person name="Williamson S.C."/>
            <person name="Barbeau R.A."/>
            <person name="Hamilton E.P."/>
            <person name="Orias E."/>
        </authorList>
    </citation>
    <scope>NUCLEOTIDE SEQUENCE [LARGE SCALE GENOMIC DNA]</scope>
    <source>
        <strain evidence="2">SB210</strain>
    </source>
</reference>
<dbReference type="InParanoid" id="W7XGZ0"/>
<evidence type="ECO:0000313" key="2">
    <source>
        <dbReference type="Proteomes" id="UP000009168"/>
    </source>
</evidence>
<evidence type="ECO:0000313" key="1">
    <source>
        <dbReference type="EMBL" id="EWS76338.1"/>
    </source>
</evidence>
<organism evidence="1 2">
    <name type="scientific">Tetrahymena thermophila (strain SB210)</name>
    <dbReference type="NCBI Taxonomy" id="312017"/>
    <lineage>
        <taxon>Eukaryota</taxon>
        <taxon>Sar</taxon>
        <taxon>Alveolata</taxon>
        <taxon>Ciliophora</taxon>
        <taxon>Intramacronucleata</taxon>
        <taxon>Oligohymenophorea</taxon>
        <taxon>Hymenostomatida</taxon>
        <taxon>Tetrahymenina</taxon>
        <taxon>Tetrahymenidae</taxon>
        <taxon>Tetrahymena</taxon>
    </lineage>
</organism>
<proteinExistence type="predicted"/>
<dbReference type="Proteomes" id="UP000009168">
    <property type="component" value="Unassembled WGS sequence"/>
</dbReference>
<name>W7XGZ0_TETTS</name>
<dbReference type="RefSeq" id="XP_012651122.1">
    <property type="nucleotide sequence ID" value="XM_012795668.1"/>
</dbReference>
<dbReference type="GeneID" id="24436803"/>
<sequence length="132" mass="15066">MPIGLSISSISFYLIKIFYPLQNASKAINSAVCYETYFSTKLRLSQTLRLSKSSFSREPLAQNQPPSSTTFDEPGLMQSSFNAQEAHPAVCKTNLQLKFFNSYFIQFVRLQFSILMGESGQFIPFFIFEFIN</sequence>
<gene>
    <name evidence="1" type="ORF">TTHERM_000011599</name>
</gene>
<dbReference type="KEGG" id="tet:TTHERM_000011599"/>
<protein>
    <submittedName>
        <fullName evidence="1">Uncharacterized protein</fullName>
    </submittedName>
</protein>
<accession>W7XGZ0</accession>
<dbReference type="AlphaFoldDB" id="W7XGZ0"/>
<dbReference type="EMBL" id="GG662845">
    <property type="protein sequence ID" value="EWS76338.1"/>
    <property type="molecule type" value="Genomic_DNA"/>
</dbReference>